<evidence type="ECO:0000313" key="5">
    <source>
        <dbReference type="Proteomes" id="UP000295341"/>
    </source>
</evidence>
<accession>A0A4V3F6I3</accession>
<name>A0A4V3F6I3_9GAMM</name>
<dbReference type="InterPro" id="IPR029069">
    <property type="entry name" value="HotDog_dom_sf"/>
</dbReference>
<dbReference type="AlphaFoldDB" id="A0A4V3F6I3"/>
<dbReference type="InterPro" id="IPR039298">
    <property type="entry name" value="ACOT13"/>
</dbReference>
<dbReference type="OrthoDB" id="9813282at2"/>
<dbReference type="Proteomes" id="UP000295341">
    <property type="component" value="Unassembled WGS sequence"/>
</dbReference>
<dbReference type="Pfam" id="PF03061">
    <property type="entry name" value="4HBT"/>
    <property type="match status" value="1"/>
</dbReference>
<feature type="domain" description="Thioesterase" evidence="3">
    <location>
        <begin position="54"/>
        <end position="131"/>
    </location>
</feature>
<dbReference type="Gene3D" id="3.10.129.10">
    <property type="entry name" value="Hotdog Thioesterase"/>
    <property type="match status" value="1"/>
</dbReference>
<organism evidence="4 5">
    <name type="scientific">Panacagrimonas perspica</name>
    <dbReference type="NCBI Taxonomy" id="381431"/>
    <lineage>
        <taxon>Bacteria</taxon>
        <taxon>Pseudomonadati</taxon>
        <taxon>Pseudomonadota</taxon>
        <taxon>Gammaproteobacteria</taxon>
        <taxon>Nevskiales</taxon>
        <taxon>Nevskiaceae</taxon>
        <taxon>Panacagrimonas</taxon>
    </lineage>
</organism>
<evidence type="ECO:0000259" key="3">
    <source>
        <dbReference type="Pfam" id="PF03061"/>
    </source>
</evidence>
<dbReference type="PANTHER" id="PTHR21660">
    <property type="entry name" value="THIOESTERASE SUPERFAMILY MEMBER-RELATED"/>
    <property type="match status" value="1"/>
</dbReference>
<evidence type="ECO:0000256" key="2">
    <source>
        <dbReference type="ARBA" id="ARBA00022801"/>
    </source>
</evidence>
<proteinExistence type="inferred from homology"/>
<comment type="caution">
    <text evidence="4">The sequence shown here is derived from an EMBL/GenBank/DDBJ whole genome shotgun (WGS) entry which is preliminary data.</text>
</comment>
<gene>
    <name evidence="4" type="ORF">DFR24_2116</name>
</gene>
<dbReference type="CDD" id="cd03443">
    <property type="entry name" value="PaaI_thioesterase"/>
    <property type="match status" value="1"/>
</dbReference>
<dbReference type="PANTHER" id="PTHR21660:SF1">
    <property type="entry name" value="ACYL-COENZYME A THIOESTERASE 13"/>
    <property type="match status" value="1"/>
</dbReference>
<dbReference type="RefSeq" id="WP_133881198.1">
    <property type="nucleotide sequence ID" value="NZ_MWIN01000001.1"/>
</dbReference>
<protein>
    <submittedName>
        <fullName evidence="4">Uncharacterized protein (TIGR00369 family)</fullName>
    </submittedName>
</protein>
<sequence>MSAKMSGLELMQSFVAGEGRAASIGTTMGMRPVEVSEGFAAFEAIPDQRHLNPMGGVHGGFACTVLDSVTGCAVHTMLEAGATYGTVDLAVKMLRPLRVGETYRAEGKVLNMSARLGVSEGSMYDSAGKLVAHATCSCLVTRAK</sequence>
<keyword evidence="2" id="KW-0378">Hydrolase</keyword>
<dbReference type="SUPFAM" id="SSF54637">
    <property type="entry name" value="Thioesterase/thiol ester dehydrase-isomerase"/>
    <property type="match status" value="1"/>
</dbReference>
<reference evidence="4 5" key="1">
    <citation type="submission" date="2019-03" db="EMBL/GenBank/DDBJ databases">
        <title>Genomic Encyclopedia of Type Strains, Phase IV (KMG-IV): sequencing the most valuable type-strain genomes for metagenomic binning, comparative biology and taxonomic classification.</title>
        <authorList>
            <person name="Goeker M."/>
        </authorList>
    </citation>
    <scope>NUCLEOTIDE SEQUENCE [LARGE SCALE GENOMIC DNA]</scope>
    <source>
        <strain evidence="4 5">DSM 26377</strain>
    </source>
</reference>
<keyword evidence="5" id="KW-1185">Reference proteome</keyword>
<dbReference type="NCBIfam" id="TIGR00369">
    <property type="entry name" value="unchar_dom_1"/>
    <property type="match status" value="1"/>
</dbReference>
<dbReference type="InterPro" id="IPR003736">
    <property type="entry name" value="PAAI_dom"/>
</dbReference>
<dbReference type="InterPro" id="IPR006683">
    <property type="entry name" value="Thioestr_dom"/>
</dbReference>
<dbReference type="GO" id="GO:0047617">
    <property type="term" value="F:fatty acyl-CoA hydrolase activity"/>
    <property type="evidence" value="ECO:0007669"/>
    <property type="project" value="InterPro"/>
</dbReference>
<dbReference type="EMBL" id="SOBT01000008">
    <property type="protein sequence ID" value="TDU32716.1"/>
    <property type="molecule type" value="Genomic_DNA"/>
</dbReference>
<evidence type="ECO:0000256" key="1">
    <source>
        <dbReference type="ARBA" id="ARBA00008324"/>
    </source>
</evidence>
<comment type="similarity">
    <text evidence="1">Belongs to the thioesterase PaaI family.</text>
</comment>
<evidence type="ECO:0000313" key="4">
    <source>
        <dbReference type="EMBL" id="TDU32716.1"/>
    </source>
</evidence>